<feature type="transmembrane region" description="Helical" evidence="6">
    <location>
        <begin position="307"/>
        <end position="327"/>
    </location>
</feature>
<feature type="domain" description="ABC3 transporter permease C-terminal" evidence="7">
    <location>
        <begin position="313"/>
        <end position="428"/>
    </location>
</feature>
<dbReference type="PANTHER" id="PTHR30572">
    <property type="entry name" value="MEMBRANE COMPONENT OF TRANSPORTER-RELATED"/>
    <property type="match status" value="1"/>
</dbReference>
<gene>
    <name evidence="9" type="ORF">F7D73_02005</name>
</gene>
<reference evidence="9 10" key="1">
    <citation type="submission" date="2019-09" db="EMBL/GenBank/DDBJ databases">
        <title>Distinct polysaccharide growth profiles of human intestinal Prevotella copri isolates.</title>
        <authorList>
            <person name="Fehlner-Peach H."/>
            <person name="Magnabosco C."/>
            <person name="Raghavan V."/>
            <person name="Scher J.U."/>
            <person name="Tett A."/>
            <person name="Cox L.M."/>
            <person name="Gottsegen C."/>
            <person name="Watters A."/>
            <person name="Wiltshire- Gordon J.D."/>
            <person name="Segata N."/>
            <person name="Bonneau R."/>
            <person name="Littman D.R."/>
        </authorList>
    </citation>
    <scope>NUCLEOTIDE SEQUENCE [LARGE SCALE GENOMIC DNA]</scope>
    <source>
        <strain evidence="10">iA622</strain>
    </source>
</reference>
<name>A0A6G1TYZ7_9BACT</name>
<keyword evidence="5 6" id="KW-0472">Membrane</keyword>
<keyword evidence="4 6" id="KW-1133">Transmembrane helix</keyword>
<evidence type="ECO:0000256" key="3">
    <source>
        <dbReference type="ARBA" id="ARBA00022692"/>
    </source>
</evidence>
<proteinExistence type="predicted"/>
<dbReference type="OrthoDB" id="973976at2"/>
<dbReference type="EMBL" id="VZCB01000017">
    <property type="protein sequence ID" value="MQN79751.1"/>
    <property type="molecule type" value="Genomic_DNA"/>
</dbReference>
<dbReference type="AlphaFoldDB" id="A0A6G1TYZ7"/>
<comment type="caution">
    <text evidence="9">The sequence shown here is derived from an EMBL/GenBank/DDBJ whole genome shotgun (WGS) entry which is preliminary data.</text>
</comment>
<feature type="transmembrane region" description="Helical" evidence="6">
    <location>
        <begin position="777"/>
        <end position="802"/>
    </location>
</feature>
<protein>
    <submittedName>
        <fullName evidence="9">FtsX-like permease family protein</fullName>
    </submittedName>
</protein>
<dbReference type="Pfam" id="PF12704">
    <property type="entry name" value="MacB_PCD"/>
    <property type="match status" value="1"/>
</dbReference>
<comment type="subcellular location">
    <subcellularLocation>
        <location evidence="1">Cell membrane</location>
        <topology evidence="1">Multi-pass membrane protein</topology>
    </subcellularLocation>
</comment>
<evidence type="ECO:0000259" key="8">
    <source>
        <dbReference type="Pfam" id="PF12704"/>
    </source>
</evidence>
<dbReference type="InterPro" id="IPR050250">
    <property type="entry name" value="Macrolide_Exporter_MacB"/>
</dbReference>
<feature type="transmembrane region" description="Helical" evidence="6">
    <location>
        <begin position="50"/>
        <end position="73"/>
    </location>
</feature>
<evidence type="ECO:0000313" key="9">
    <source>
        <dbReference type="EMBL" id="MQN79751.1"/>
    </source>
</evidence>
<feature type="domain" description="ABC3 transporter permease C-terminal" evidence="7">
    <location>
        <begin position="696"/>
        <end position="808"/>
    </location>
</feature>
<organism evidence="9 10">
    <name type="scientific">Segatella copri</name>
    <dbReference type="NCBI Taxonomy" id="165179"/>
    <lineage>
        <taxon>Bacteria</taxon>
        <taxon>Pseudomonadati</taxon>
        <taxon>Bacteroidota</taxon>
        <taxon>Bacteroidia</taxon>
        <taxon>Bacteroidales</taxon>
        <taxon>Prevotellaceae</taxon>
        <taxon>Segatella</taxon>
    </lineage>
</organism>
<evidence type="ECO:0000259" key="7">
    <source>
        <dbReference type="Pfam" id="PF02687"/>
    </source>
</evidence>
<evidence type="ECO:0000256" key="6">
    <source>
        <dbReference type="SAM" id="Phobius"/>
    </source>
</evidence>
<evidence type="ECO:0000256" key="2">
    <source>
        <dbReference type="ARBA" id="ARBA00022475"/>
    </source>
</evidence>
<feature type="transmembrane region" description="Helical" evidence="6">
    <location>
        <begin position="745"/>
        <end position="765"/>
    </location>
</feature>
<feature type="transmembrane region" description="Helical" evidence="6">
    <location>
        <begin position="363"/>
        <end position="381"/>
    </location>
</feature>
<feature type="domain" description="MacB-like periplasmic core" evidence="8">
    <location>
        <begin position="56"/>
        <end position="257"/>
    </location>
</feature>
<sequence length="816" mass="91827">MAENGRSRNFAAANENREMVFFLYRLILVKQKINEYMMKSYVKFLSRNKLYATIEALGLSVALAFVLILVSYATAEYRVGTNLKQAKELYVAGSGDYLGMTWGTAKEFFPSIPEIKGWTRFGEYYAPQGAMIDGQYYEAKYLAIDPNFSQFMGYKCRGCAPDHLLSDAHQAMVSESFAKKAFGNANPIGRTIQCDKLQLKVVGIMEDFDREDLLNPYDIFVSMKLIEAQAQAMDQFGSCITVARLAKEADPEKVRQTLLGKYMNYWKDWKKESDGVTFMWGCQFVRWDQIHFTPDSVDIFKHGNRTLVNILLVVALVLLLSALFNYINLTVAQIGNRAKEMATRRLLGESVGGVMLRYLKESALFTAVCFLLGLLISWAFIPLFNSMLDTKIDLFHSFDLLWFLPLAYVIISIFAGILPAIVVSRFNPIDVVKGTIRMRSKMWFSKIFIVAQNVISITLVVMAITMMLQMKHLADLPLGYQTKDMVSIFSSLDGSPEKMAILKNRLKALPEVEEATYGNANPISSWGNGVHDDNEKLIGMLRMFLADSTAMKMLGIRVIEQYCEPAYGKIWVTEDAKRAYGVSAHKPWFGMRLENGKHEYEVCGVIADYHSGDALSENEKTEHNAIGVITPQQGGWVVLVKTRGNHTQALQAIRNTCKQVAKELVGVPTEMEAEYMDDTLKNNLKDKHNMMVLIITFMSISILISALGLFGMSVYYGNQQKRQIALRKVMGASIGDAAWQLAKRFLVSSLVAVVIAIPICVKLMQTYLMDFVHRISFPWWVLLAGAVFTLLIAFVSVIGCTLRTAMSNPIDSIKAE</sequence>
<feature type="transmembrane region" description="Helical" evidence="6">
    <location>
        <begin position="447"/>
        <end position="468"/>
    </location>
</feature>
<evidence type="ECO:0000256" key="4">
    <source>
        <dbReference type="ARBA" id="ARBA00022989"/>
    </source>
</evidence>
<evidence type="ECO:0000313" key="10">
    <source>
        <dbReference type="Proteomes" id="UP000480425"/>
    </source>
</evidence>
<dbReference type="Pfam" id="PF02687">
    <property type="entry name" value="FtsX"/>
    <property type="match status" value="2"/>
</dbReference>
<evidence type="ECO:0000256" key="1">
    <source>
        <dbReference type="ARBA" id="ARBA00004651"/>
    </source>
</evidence>
<accession>A0A6G1TYZ7</accession>
<dbReference type="GO" id="GO:0005886">
    <property type="term" value="C:plasma membrane"/>
    <property type="evidence" value="ECO:0007669"/>
    <property type="project" value="UniProtKB-SubCell"/>
</dbReference>
<dbReference type="Proteomes" id="UP000480425">
    <property type="component" value="Unassembled WGS sequence"/>
</dbReference>
<dbReference type="InterPro" id="IPR003838">
    <property type="entry name" value="ABC3_permease_C"/>
</dbReference>
<dbReference type="PANTHER" id="PTHR30572:SF18">
    <property type="entry name" value="ABC-TYPE MACROLIDE FAMILY EXPORT SYSTEM PERMEASE COMPONENT 2"/>
    <property type="match status" value="1"/>
</dbReference>
<feature type="transmembrane region" description="Helical" evidence="6">
    <location>
        <begin position="690"/>
        <end position="717"/>
    </location>
</feature>
<keyword evidence="3 6" id="KW-0812">Transmembrane</keyword>
<dbReference type="InterPro" id="IPR025857">
    <property type="entry name" value="MacB_PCD"/>
</dbReference>
<feature type="transmembrane region" description="Helical" evidence="6">
    <location>
        <begin position="401"/>
        <end position="426"/>
    </location>
</feature>
<evidence type="ECO:0000256" key="5">
    <source>
        <dbReference type="ARBA" id="ARBA00023136"/>
    </source>
</evidence>
<dbReference type="GO" id="GO:0022857">
    <property type="term" value="F:transmembrane transporter activity"/>
    <property type="evidence" value="ECO:0007669"/>
    <property type="project" value="TreeGrafter"/>
</dbReference>
<keyword evidence="2" id="KW-1003">Cell membrane</keyword>